<sequence>MSAPPVGAVGREHPRLEGRDKVTGAARYAVEYPVADVTYGWAVPAAATRGRISRIDVAPALAVPGVLDVLHHGNAPRLAPGVDRTLFLLQEPAVHYRGEFVAVVVAESIEAAREGARLVRIDYDTEAHSTVLSEHHPGLYRPEKVNPSFPTDTADGDFDAGFAAAEVRVDATYRTPAYHNNPMEPHATTAQWADGRLLVQDSNQGSSPVQATLAQLFGLPQESVRVVAEHVGGGFGSKGYAKAAVVLAALAAKQVGRPVRLALTRQQLFGPVGYRTPTIQRVRLGADADGRIAAVCHDAISQTSTLHEFTEQSAVYTRSMYAGPHRRTTHRVVRLDVPTPFWMRAPGECPGAYALESAMDELATGCGVDPVELRVRNDPTVDPERGQPFTSRNLVACLREGARRFGWADRDPTPGARRDGRWLVGSGVAGSSYPARARAAAAAATAAPDDTFEVRINATDIGTGARTALWQVAADALDVPVERVAIRVGDSDLPPAGVAGGSMGTASWSWAVIRACEGLRDRIRDHPGGAVPAEGLTVEVSTADEVRAQPARPRYAYGAQFTEVRVDADTGEVRVGRMLGVFAVGRVVNPTTTRSQLIGGMTMGLSMALHEEGLLDERYGDWVNHDLATYHISVCADVERIEAYCLPEEDPELNPAGVKGLGEIGIVGTAAAIANAVHHATGLRVRDLPIRLDKLLDRLPAR</sequence>
<dbReference type="EMBL" id="FMHV01000002">
    <property type="protein sequence ID" value="SCL36726.1"/>
    <property type="molecule type" value="Genomic_DNA"/>
</dbReference>
<dbReference type="InterPro" id="IPR000674">
    <property type="entry name" value="Ald_Oxase/Xan_DH_a/b"/>
</dbReference>
<dbReference type="PANTHER" id="PTHR11908">
    <property type="entry name" value="XANTHINE DEHYDROGENASE"/>
    <property type="match status" value="1"/>
</dbReference>
<dbReference type="PANTHER" id="PTHR11908:SF132">
    <property type="entry name" value="ALDEHYDE OXIDASE 1-RELATED"/>
    <property type="match status" value="1"/>
</dbReference>
<dbReference type="SUPFAM" id="SSF56003">
    <property type="entry name" value="Molybdenum cofactor-binding domain"/>
    <property type="match status" value="1"/>
</dbReference>
<proteinExistence type="predicted"/>
<dbReference type="STRING" id="568872.GA0070624_5630"/>
<evidence type="ECO:0000259" key="3">
    <source>
        <dbReference type="SMART" id="SM01008"/>
    </source>
</evidence>
<dbReference type="InterPro" id="IPR037165">
    <property type="entry name" value="AldOxase/xan_DH_Mopterin-bd_sf"/>
</dbReference>
<dbReference type="InterPro" id="IPR016208">
    <property type="entry name" value="Ald_Oxase/xanthine_DH-like"/>
</dbReference>
<keyword evidence="2" id="KW-0560">Oxidoreductase</keyword>
<accession>A0A1C6T4H3</accession>
<protein>
    <submittedName>
        <fullName evidence="4">Xanthine dehydrogenase YagR molybdenum-binding subunit</fullName>
    </submittedName>
</protein>
<dbReference type="SUPFAM" id="SSF54665">
    <property type="entry name" value="CO dehydrogenase molybdoprotein N-domain-like"/>
    <property type="match status" value="1"/>
</dbReference>
<gene>
    <name evidence="4" type="ORF">GA0070624_5630</name>
</gene>
<keyword evidence="5" id="KW-1185">Reference proteome</keyword>
<dbReference type="RefSeq" id="WP_176731912.1">
    <property type="nucleotide sequence ID" value="NZ_FMHV01000002.1"/>
</dbReference>
<dbReference type="SMART" id="SM01008">
    <property type="entry name" value="Ald_Xan_dh_C"/>
    <property type="match status" value="1"/>
</dbReference>
<reference evidence="5" key="1">
    <citation type="submission" date="2016-06" db="EMBL/GenBank/DDBJ databases">
        <authorList>
            <person name="Varghese N."/>
            <person name="Submissions Spin"/>
        </authorList>
    </citation>
    <scope>NUCLEOTIDE SEQUENCE [LARGE SCALE GENOMIC DNA]</scope>
    <source>
        <strain evidence="5">DSM 45431</strain>
    </source>
</reference>
<evidence type="ECO:0000256" key="2">
    <source>
        <dbReference type="ARBA" id="ARBA00023002"/>
    </source>
</evidence>
<keyword evidence="1" id="KW-0500">Molybdenum</keyword>
<dbReference type="Pfam" id="PF02738">
    <property type="entry name" value="MoCoBD_1"/>
    <property type="match status" value="1"/>
</dbReference>
<evidence type="ECO:0000313" key="4">
    <source>
        <dbReference type="EMBL" id="SCL36726.1"/>
    </source>
</evidence>
<dbReference type="Proteomes" id="UP000199413">
    <property type="component" value="Unassembled WGS sequence"/>
</dbReference>
<dbReference type="InterPro" id="IPR036856">
    <property type="entry name" value="Ald_Oxase/Xan_DH_a/b_sf"/>
</dbReference>
<dbReference type="Pfam" id="PF20256">
    <property type="entry name" value="MoCoBD_2"/>
    <property type="match status" value="2"/>
</dbReference>
<dbReference type="AlphaFoldDB" id="A0A1C6T4H3"/>
<dbReference type="Gene3D" id="3.30.365.10">
    <property type="entry name" value="Aldehyde oxidase/xanthine dehydrogenase, molybdopterin binding domain"/>
    <property type="match status" value="4"/>
</dbReference>
<name>A0A1C6T4H3_9ACTN</name>
<dbReference type="GO" id="GO:0016491">
    <property type="term" value="F:oxidoreductase activity"/>
    <property type="evidence" value="ECO:0007669"/>
    <property type="project" value="UniProtKB-KW"/>
</dbReference>
<dbReference type="InterPro" id="IPR046867">
    <property type="entry name" value="AldOxase/xan_DH_MoCoBD2"/>
</dbReference>
<dbReference type="Pfam" id="PF01315">
    <property type="entry name" value="Ald_Xan_dh_C"/>
    <property type="match status" value="1"/>
</dbReference>
<dbReference type="InterPro" id="IPR008274">
    <property type="entry name" value="AldOxase/xan_DH_MoCoBD1"/>
</dbReference>
<feature type="domain" description="Aldehyde oxidase/xanthine dehydrogenase a/b hammerhead" evidence="3">
    <location>
        <begin position="23"/>
        <end position="127"/>
    </location>
</feature>
<evidence type="ECO:0000256" key="1">
    <source>
        <dbReference type="ARBA" id="ARBA00022505"/>
    </source>
</evidence>
<evidence type="ECO:0000313" key="5">
    <source>
        <dbReference type="Proteomes" id="UP000199413"/>
    </source>
</evidence>
<dbReference type="GO" id="GO:0005506">
    <property type="term" value="F:iron ion binding"/>
    <property type="evidence" value="ECO:0007669"/>
    <property type="project" value="InterPro"/>
</dbReference>
<dbReference type="Gene3D" id="3.90.1170.50">
    <property type="entry name" value="Aldehyde oxidase/xanthine dehydrogenase, a/b hammerhead"/>
    <property type="match status" value="1"/>
</dbReference>
<organism evidence="4 5">
    <name type="scientific">Micromonospora rhizosphaerae</name>
    <dbReference type="NCBI Taxonomy" id="568872"/>
    <lineage>
        <taxon>Bacteria</taxon>
        <taxon>Bacillati</taxon>
        <taxon>Actinomycetota</taxon>
        <taxon>Actinomycetes</taxon>
        <taxon>Micromonosporales</taxon>
        <taxon>Micromonosporaceae</taxon>
        <taxon>Micromonospora</taxon>
    </lineage>
</organism>